<evidence type="ECO:0000256" key="2">
    <source>
        <dbReference type="ARBA" id="ARBA00023002"/>
    </source>
</evidence>
<reference evidence="4" key="1">
    <citation type="submission" date="2018-05" db="EMBL/GenBank/DDBJ databases">
        <authorList>
            <person name="Lanie J.A."/>
            <person name="Ng W.-L."/>
            <person name="Kazmierczak K.M."/>
            <person name="Andrzejewski T.M."/>
            <person name="Davidsen T.M."/>
            <person name="Wayne K.J."/>
            <person name="Tettelin H."/>
            <person name="Glass J.I."/>
            <person name="Rusch D."/>
            <person name="Podicherti R."/>
            <person name="Tsui H.-C.T."/>
            <person name="Winkler M.E."/>
        </authorList>
    </citation>
    <scope>NUCLEOTIDE SEQUENCE</scope>
</reference>
<dbReference type="GO" id="GO:0016491">
    <property type="term" value="F:oxidoreductase activity"/>
    <property type="evidence" value="ECO:0007669"/>
    <property type="project" value="UniProtKB-KW"/>
</dbReference>
<evidence type="ECO:0000313" key="4">
    <source>
        <dbReference type="EMBL" id="SVB83703.1"/>
    </source>
</evidence>
<protein>
    <recommendedName>
        <fullName evidence="5">4-hydroxythreonine-4-phosphate dehydrogenase</fullName>
    </recommendedName>
</protein>
<evidence type="ECO:0000256" key="3">
    <source>
        <dbReference type="ARBA" id="ARBA00023027"/>
    </source>
</evidence>
<dbReference type="PANTHER" id="PTHR30004">
    <property type="entry name" value="4-HYDROXYTHREONINE-4-PHOSPHATE DEHYDROGENASE"/>
    <property type="match status" value="1"/>
</dbReference>
<dbReference type="Gene3D" id="3.40.718.10">
    <property type="entry name" value="Isopropylmalate Dehydrogenase"/>
    <property type="match status" value="1"/>
</dbReference>
<dbReference type="SUPFAM" id="SSF53659">
    <property type="entry name" value="Isocitrate/Isopropylmalate dehydrogenase-like"/>
    <property type="match status" value="1"/>
</dbReference>
<dbReference type="GO" id="GO:0051287">
    <property type="term" value="F:NAD binding"/>
    <property type="evidence" value="ECO:0007669"/>
    <property type="project" value="InterPro"/>
</dbReference>
<feature type="non-terminal residue" evidence="4">
    <location>
        <position position="172"/>
    </location>
</feature>
<dbReference type="GO" id="GO:0046872">
    <property type="term" value="F:metal ion binding"/>
    <property type="evidence" value="ECO:0007669"/>
    <property type="project" value="UniProtKB-KW"/>
</dbReference>
<dbReference type="InterPro" id="IPR005255">
    <property type="entry name" value="PdxA_fam"/>
</dbReference>
<dbReference type="PANTHER" id="PTHR30004:SF6">
    <property type="entry name" value="D-THREONATE 4-PHOSPHATE DEHYDROGENASE"/>
    <property type="match status" value="1"/>
</dbReference>
<evidence type="ECO:0000256" key="1">
    <source>
        <dbReference type="ARBA" id="ARBA00022723"/>
    </source>
</evidence>
<dbReference type="AlphaFoldDB" id="A0A382HAC4"/>
<gene>
    <name evidence="4" type="ORF">METZ01_LOCUS236557</name>
</gene>
<accession>A0A382HAC4</accession>
<evidence type="ECO:0008006" key="5">
    <source>
        <dbReference type="Google" id="ProtNLM"/>
    </source>
</evidence>
<keyword evidence="1" id="KW-0479">Metal-binding</keyword>
<dbReference type="Pfam" id="PF04166">
    <property type="entry name" value="PdxA"/>
    <property type="match status" value="1"/>
</dbReference>
<keyword evidence="2" id="KW-0560">Oxidoreductase</keyword>
<name>A0A382HAC4_9ZZZZ</name>
<sequence>MNNRPLLAITMGDSAGIGPEVVAKTLIDSSIYDKCNPFVIGNTEAMCQAFSLINSDVSIRRVSSVEEINTNAKTVDVLDLGNLDFEKIEYGQISAESGKASVEWILKAGELAASGQIQAICTAPINKEACNLAGHKDIGHMEIFQSQTGVSQVATMLMAGVLRVVHLTTHRS</sequence>
<organism evidence="4">
    <name type="scientific">marine metagenome</name>
    <dbReference type="NCBI Taxonomy" id="408172"/>
    <lineage>
        <taxon>unclassified sequences</taxon>
        <taxon>metagenomes</taxon>
        <taxon>ecological metagenomes</taxon>
    </lineage>
</organism>
<keyword evidence="3" id="KW-0520">NAD</keyword>
<proteinExistence type="predicted"/>
<dbReference type="EMBL" id="UINC01059845">
    <property type="protein sequence ID" value="SVB83703.1"/>
    <property type="molecule type" value="Genomic_DNA"/>
</dbReference>